<dbReference type="InterPro" id="IPR011009">
    <property type="entry name" value="Kinase-like_dom_sf"/>
</dbReference>
<keyword evidence="19" id="KW-0844">Vision</keyword>
<comment type="similarity">
    <text evidence="3">In the C-terminal section; belongs to the TRAFAC class myosin-kinesin ATPase superfamily. Myosin family.</text>
</comment>
<evidence type="ECO:0000256" key="20">
    <source>
        <dbReference type="ARBA" id="ARBA00047899"/>
    </source>
</evidence>
<keyword evidence="10" id="KW-1009">Hearing</keyword>
<keyword evidence="14 23" id="KW-0518">Myosin</keyword>
<dbReference type="GO" id="GO:0030832">
    <property type="term" value="P:regulation of actin filament length"/>
    <property type="evidence" value="ECO:0007669"/>
    <property type="project" value="TreeGrafter"/>
</dbReference>
<dbReference type="SMART" id="SM00015">
    <property type="entry name" value="IQ"/>
    <property type="match status" value="9"/>
</dbReference>
<dbReference type="GO" id="GO:0051491">
    <property type="term" value="P:positive regulation of filopodium assembly"/>
    <property type="evidence" value="ECO:0007669"/>
    <property type="project" value="TreeGrafter"/>
</dbReference>
<feature type="region of interest" description="Disordered" evidence="25">
    <location>
        <begin position="1199"/>
        <end position="1408"/>
    </location>
</feature>
<accession>E6ZJC2</accession>
<keyword evidence="7" id="KW-0716">Sensory transduction</keyword>
<feature type="compositionally biased region" description="Basic and acidic residues" evidence="25">
    <location>
        <begin position="1274"/>
        <end position="1290"/>
    </location>
</feature>
<dbReference type="EC" id="2.7.11.1" evidence="4"/>
<keyword evidence="8" id="KW-0808">Transferase</keyword>
<keyword evidence="16 23" id="KW-0009">Actin-binding</keyword>
<dbReference type="Gene3D" id="1.20.58.530">
    <property type="match status" value="1"/>
</dbReference>
<evidence type="ECO:0000256" key="6">
    <source>
        <dbReference type="ARBA" id="ARBA00022527"/>
    </source>
</evidence>
<dbReference type="Pfam" id="PF00063">
    <property type="entry name" value="Myosin_head"/>
    <property type="match status" value="2"/>
</dbReference>
<dbReference type="PROSITE" id="PS51456">
    <property type="entry name" value="MYOSIN_MOTOR"/>
    <property type="match status" value="1"/>
</dbReference>
<dbReference type="GO" id="GO:0016459">
    <property type="term" value="C:myosin complex"/>
    <property type="evidence" value="ECO:0007669"/>
    <property type="project" value="UniProtKB-KW"/>
</dbReference>
<comment type="similarity">
    <text evidence="23">Belongs to the TRAFAC class myosin-kinesin ATPase superfamily. Myosin family.</text>
</comment>
<dbReference type="Gene3D" id="1.10.510.10">
    <property type="entry name" value="Transferase(Phosphotransferase) domain 1"/>
    <property type="match status" value="1"/>
</dbReference>
<dbReference type="InterPro" id="IPR000719">
    <property type="entry name" value="Prot_kinase_dom"/>
</dbReference>
<dbReference type="InterPro" id="IPR036083">
    <property type="entry name" value="MYSc_Myo3"/>
</dbReference>
<evidence type="ECO:0000259" key="26">
    <source>
        <dbReference type="PROSITE" id="PS50011"/>
    </source>
</evidence>
<dbReference type="Pfam" id="PF00612">
    <property type="entry name" value="IQ"/>
    <property type="match status" value="8"/>
</dbReference>
<feature type="compositionally biased region" description="Acidic residues" evidence="25">
    <location>
        <begin position="1393"/>
        <end position="1405"/>
    </location>
</feature>
<dbReference type="PANTHER" id="PTHR46256:SF4">
    <property type="entry name" value="MYOSIN-IIIA"/>
    <property type="match status" value="1"/>
</dbReference>
<comment type="catalytic activity">
    <reaction evidence="21">
        <text>L-seryl-[protein] + ATP = O-phospho-L-seryl-[protein] + ADP + H(+)</text>
        <dbReference type="Rhea" id="RHEA:17989"/>
        <dbReference type="Rhea" id="RHEA-COMP:9863"/>
        <dbReference type="Rhea" id="RHEA-COMP:11604"/>
        <dbReference type="ChEBI" id="CHEBI:15378"/>
        <dbReference type="ChEBI" id="CHEBI:29999"/>
        <dbReference type="ChEBI" id="CHEBI:30616"/>
        <dbReference type="ChEBI" id="CHEBI:83421"/>
        <dbReference type="ChEBI" id="CHEBI:456216"/>
        <dbReference type="EC" id="2.7.11.1"/>
    </reaction>
</comment>
<comment type="similarity">
    <text evidence="22">In the N-terminal section; belongs to the protein kinase superfamily. STE Ser/Thr protein kinase family.</text>
</comment>
<evidence type="ECO:0000256" key="11">
    <source>
        <dbReference type="ARBA" id="ARBA00022741"/>
    </source>
</evidence>
<name>E6ZJC2_DICLA</name>
<feature type="compositionally biased region" description="Basic and acidic residues" evidence="25">
    <location>
        <begin position="1514"/>
        <end position="1526"/>
    </location>
</feature>
<keyword evidence="15 23" id="KW-0505">Motor protein</keyword>
<evidence type="ECO:0000256" key="9">
    <source>
        <dbReference type="ARBA" id="ARBA00022737"/>
    </source>
</evidence>
<evidence type="ECO:0000256" key="21">
    <source>
        <dbReference type="ARBA" id="ARBA00048679"/>
    </source>
</evidence>
<keyword evidence="12" id="KW-0418">Kinase</keyword>
<comment type="catalytic activity">
    <reaction evidence="20">
        <text>L-threonyl-[protein] + ATP = O-phospho-L-threonyl-[protein] + ADP + H(+)</text>
        <dbReference type="Rhea" id="RHEA:46608"/>
        <dbReference type="Rhea" id="RHEA-COMP:11060"/>
        <dbReference type="Rhea" id="RHEA-COMP:11605"/>
        <dbReference type="ChEBI" id="CHEBI:15378"/>
        <dbReference type="ChEBI" id="CHEBI:30013"/>
        <dbReference type="ChEBI" id="CHEBI:30616"/>
        <dbReference type="ChEBI" id="CHEBI:61977"/>
        <dbReference type="ChEBI" id="CHEBI:456216"/>
        <dbReference type="EC" id="2.7.11.1"/>
    </reaction>
</comment>
<evidence type="ECO:0000256" key="7">
    <source>
        <dbReference type="ARBA" id="ARBA00022606"/>
    </source>
</evidence>
<evidence type="ECO:0000256" key="4">
    <source>
        <dbReference type="ARBA" id="ARBA00012513"/>
    </source>
</evidence>
<dbReference type="GO" id="GO:0003779">
    <property type="term" value="F:actin binding"/>
    <property type="evidence" value="ECO:0007669"/>
    <property type="project" value="UniProtKB-KW"/>
</dbReference>
<dbReference type="GO" id="GO:0000146">
    <property type="term" value="F:microfilament motor activity"/>
    <property type="evidence" value="ECO:0007669"/>
    <property type="project" value="TreeGrafter"/>
</dbReference>
<dbReference type="PRINTS" id="PR00193">
    <property type="entry name" value="MYOSINHEAVY"/>
</dbReference>
<evidence type="ECO:0000256" key="5">
    <source>
        <dbReference type="ARBA" id="ARBA00022490"/>
    </source>
</evidence>
<dbReference type="SUPFAM" id="SSF56112">
    <property type="entry name" value="Protein kinase-like (PK-like)"/>
    <property type="match status" value="1"/>
</dbReference>
<reference evidence="28" key="3">
    <citation type="journal article" date="2011" name="Mar. Genomics">
        <title>Comparative analysis of intronless genes in teleost fish genomes: Insights into their evolution and molecular function.</title>
        <authorList>
            <person name="Tine M."/>
            <person name="Kuhl H."/>
            <person name="Beck A."/>
            <person name="Bargelloni L."/>
            <person name="Reinhardt R."/>
        </authorList>
    </citation>
    <scope>NUCLEOTIDE SEQUENCE</scope>
</reference>
<feature type="compositionally biased region" description="Acidic residues" evidence="25">
    <location>
        <begin position="1291"/>
        <end position="1305"/>
    </location>
</feature>
<evidence type="ECO:0000256" key="17">
    <source>
        <dbReference type="ARBA" id="ARBA00023212"/>
    </source>
</evidence>
<evidence type="ECO:0000256" key="12">
    <source>
        <dbReference type="ARBA" id="ARBA00022777"/>
    </source>
</evidence>
<evidence type="ECO:0000256" key="24">
    <source>
        <dbReference type="PROSITE-ProRule" id="PRU10141"/>
    </source>
</evidence>
<feature type="compositionally biased region" description="Polar residues" evidence="25">
    <location>
        <begin position="1468"/>
        <end position="1483"/>
    </location>
</feature>
<feature type="compositionally biased region" description="Acidic residues" evidence="25">
    <location>
        <begin position="1527"/>
        <end position="1544"/>
    </location>
</feature>
<dbReference type="EMBL" id="FQ310508">
    <property type="protein sequence ID" value="CBN82156.1"/>
    <property type="molecule type" value="Genomic_DNA"/>
</dbReference>
<dbReference type="Gene3D" id="1.20.5.190">
    <property type="match status" value="5"/>
</dbReference>
<organism evidence="28">
    <name type="scientific">Dicentrarchus labrax</name>
    <name type="common">European seabass</name>
    <name type="synonym">Morone labrax</name>
    <dbReference type="NCBI Taxonomy" id="13489"/>
    <lineage>
        <taxon>Eukaryota</taxon>
        <taxon>Metazoa</taxon>
        <taxon>Chordata</taxon>
        <taxon>Craniata</taxon>
        <taxon>Vertebrata</taxon>
        <taxon>Euteleostomi</taxon>
        <taxon>Actinopterygii</taxon>
        <taxon>Neopterygii</taxon>
        <taxon>Teleostei</taxon>
        <taxon>Neoteleostei</taxon>
        <taxon>Acanthomorphata</taxon>
        <taxon>Eupercaria</taxon>
        <taxon>Moronidae</taxon>
        <taxon>Dicentrarchus</taxon>
    </lineage>
</organism>
<dbReference type="GO" id="GO:0005524">
    <property type="term" value="F:ATP binding"/>
    <property type="evidence" value="ECO:0007669"/>
    <property type="project" value="UniProtKB-UniRule"/>
</dbReference>
<keyword evidence="17" id="KW-0206">Cytoskeleton</keyword>
<feature type="region of interest" description="Disordered" evidence="25">
    <location>
        <begin position="317"/>
        <end position="350"/>
    </location>
</feature>
<dbReference type="PANTHER" id="PTHR46256">
    <property type="entry name" value="AGAP011099-PA"/>
    <property type="match status" value="1"/>
</dbReference>
<dbReference type="PROSITE" id="PS50011">
    <property type="entry name" value="PROTEIN_KINASE_DOM"/>
    <property type="match status" value="1"/>
</dbReference>
<evidence type="ECO:0000256" key="16">
    <source>
        <dbReference type="ARBA" id="ARBA00023203"/>
    </source>
</evidence>
<dbReference type="FunFam" id="1.20.58.530:FF:000010">
    <property type="entry name" value="Myosin IIIA"/>
    <property type="match status" value="1"/>
</dbReference>
<dbReference type="Pfam" id="PF00069">
    <property type="entry name" value="Pkinase"/>
    <property type="match status" value="1"/>
</dbReference>
<feature type="compositionally biased region" description="Basic and acidic residues" evidence="25">
    <location>
        <begin position="1313"/>
        <end position="1344"/>
    </location>
</feature>
<feature type="binding site" evidence="23">
    <location>
        <begin position="444"/>
        <end position="451"/>
    </location>
    <ligand>
        <name>ATP</name>
        <dbReference type="ChEBI" id="CHEBI:30616"/>
    </ligand>
</feature>
<dbReference type="PROSITE" id="PS00107">
    <property type="entry name" value="PROTEIN_KINASE_ATP"/>
    <property type="match status" value="1"/>
</dbReference>
<keyword evidence="6" id="KW-0723">Serine/threonine-protein kinase</keyword>
<feature type="domain" description="Protein kinase" evidence="26">
    <location>
        <begin position="21"/>
        <end position="287"/>
    </location>
</feature>
<dbReference type="InterPro" id="IPR052409">
    <property type="entry name" value="Myosin-III_kinase_activity"/>
</dbReference>
<feature type="region of interest" description="Disordered" evidence="25">
    <location>
        <begin position="1572"/>
        <end position="1591"/>
    </location>
</feature>
<dbReference type="GO" id="GO:0005737">
    <property type="term" value="C:cytoplasm"/>
    <property type="evidence" value="ECO:0007669"/>
    <property type="project" value="UniProtKB-ARBA"/>
</dbReference>
<evidence type="ECO:0000256" key="3">
    <source>
        <dbReference type="ARBA" id="ARBA00006998"/>
    </source>
</evidence>
<dbReference type="SUPFAM" id="SSF52540">
    <property type="entry name" value="P-loop containing nucleoside triphosphate hydrolases"/>
    <property type="match status" value="2"/>
</dbReference>
<dbReference type="SMART" id="SM00220">
    <property type="entry name" value="S_TKc"/>
    <property type="match status" value="1"/>
</dbReference>
<feature type="compositionally biased region" description="Basic and acidic residues" evidence="25">
    <location>
        <begin position="317"/>
        <end position="334"/>
    </location>
</feature>
<feature type="compositionally biased region" description="Basic residues" evidence="25">
    <location>
        <begin position="1202"/>
        <end position="1214"/>
    </location>
</feature>
<dbReference type="GO" id="GO:0032433">
    <property type="term" value="C:filopodium tip"/>
    <property type="evidence" value="ECO:0007669"/>
    <property type="project" value="TreeGrafter"/>
</dbReference>
<evidence type="ECO:0000256" key="23">
    <source>
        <dbReference type="PROSITE-ProRule" id="PRU00782"/>
    </source>
</evidence>
<feature type="compositionally biased region" description="Basic and acidic residues" evidence="25">
    <location>
        <begin position="1215"/>
        <end position="1244"/>
    </location>
</feature>
<dbReference type="Gene3D" id="6.20.240.20">
    <property type="match status" value="1"/>
</dbReference>
<dbReference type="FunFam" id="1.10.510.10:FF:000247">
    <property type="entry name" value="Myosin IIIA"/>
    <property type="match status" value="1"/>
</dbReference>
<keyword evidence="5" id="KW-0963">Cytoplasm</keyword>
<keyword evidence="9" id="KW-0677">Repeat</keyword>
<keyword evidence="13 23" id="KW-0067">ATP-binding</keyword>
<dbReference type="Gene3D" id="1.10.10.820">
    <property type="match status" value="1"/>
</dbReference>
<dbReference type="Gene3D" id="3.40.850.10">
    <property type="entry name" value="Kinesin motor domain"/>
    <property type="match status" value="2"/>
</dbReference>
<evidence type="ECO:0000256" key="18">
    <source>
        <dbReference type="ARBA" id="ARBA00023273"/>
    </source>
</evidence>
<evidence type="ECO:0000256" key="19">
    <source>
        <dbReference type="ARBA" id="ARBA00023305"/>
    </source>
</evidence>
<evidence type="ECO:0000256" key="14">
    <source>
        <dbReference type="ARBA" id="ARBA00023123"/>
    </source>
</evidence>
<reference evidence="28" key="1">
    <citation type="journal article" date="2011" name="Comp. Biochem. Physiol. Part D Genomics Proteomics">
        <title>Analysis of single nucleotide polymorphisms in three chromosomes of European sea bass Dicentrarchus labrax.</title>
        <authorList>
            <person name="Kuhl H."/>
            <person name="Tine M."/>
            <person name="Hecht J."/>
            <person name="Knaust F."/>
            <person name="Reinhardt R."/>
        </authorList>
    </citation>
    <scope>NUCLEOTIDE SEQUENCE</scope>
</reference>
<feature type="region of interest" description="Disordered" evidence="25">
    <location>
        <begin position="1426"/>
        <end position="1547"/>
    </location>
</feature>
<evidence type="ECO:0000256" key="10">
    <source>
        <dbReference type="ARBA" id="ARBA00022740"/>
    </source>
</evidence>
<dbReference type="CDD" id="cd23767">
    <property type="entry name" value="IQCD"/>
    <property type="match status" value="2"/>
</dbReference>
<evidence type="ECO:0000256" key="8">
    <source>
        <dbReference type="ARBA" id="ARBA00022679"/>
    </source>
</evidence>
<feature type="binding site" evidence="24">
    <location>
        <position position="50"/>
    </location>
    <ligand>
        <name>ATP</name>
        <dbReference type="ChEBI" id="CHEBI:30616"/>
    </ligand>
</feature>
<dbReference type="Gene3D" id="1.20.120.720">
    <property type="entry name" value="Myosin VI head, motor domain, U50 subdomain"/>
    <property type="match status" value="1"/>
</dbReference>
<proteinExistence type="inferred from homology"/>
<dbReference type="InterPro" id="IPR000048">
    <property type="entry name" value="IQ_motif_EF-hand-BS"/>
</dbReference>
<protein>
    <recommendedName>
        <fullName evidence="4">non-specific serine/threonine protein kinase</fullName>
        <ecNumber evidence="4">2.7.11.1</ecNumber>
    </recommendedName>
</protein>
<feature type="domain" description="Myosin motor" evidence="27">
    <location>
        <begin position="351"/>
        <end position="1108"/>
    </location>
</feature>
<evidence type="ECO:0000256" key="22">
    <source>
        <dbReference type="ARBA" id="ARBA00061128"/>
    </source>
</evidence>
<dbReference type="FunFam" id="1.20.5.190:FF:000074">
    <property type="entry name" value="Sperm surface protein Sp17"/>
    <property type="match status" value="1"/>
</dbReference>
<evidence type="ECO:0000256" key="1">
    <source>
        <dbReference type="ARBA" id="ARBA00004245"/>
    </source>
</evidence>
<feature type="compositionally biased region" description="Basic residues" evidence="25">
    <location>
        <begin position="1504"/>
        <end position="1513"/>
    </location>
</feature>
<sequence length="1805" mass="205516">MFPQSGKSIVFDNFPDPTDTWEIIETIGKGTYGKVYKVLDKLDGSKAAVKILDPIHDIDEEIEAEYNILKALSDHANVVKFYGMYYKKDVKCGDQLWLVLELCNGGSVTDLAKGMLKRGDRMDEAIIAYILHEALMGLQHLHINKTIHRDVKGNNILLTTHAGVKLVDFGVSAQLTNTRLRRNTSVGTPFWMAPEVIACEQQLDSTYDARCDVWSLGITAIELGDGDPPLSDLHPMRALFKIPRNPPPTLHQPELWSDDFNDFICKCLIKDFELRPNVLDLLQHVFIKQIVGREKILQKQLIELIDLNQQIGVIEKTSHHGKTDRSTDSNDRHERIHTKRGGHMKTQTDPDEVDDLATLEVLDENIVAEKLQIRYGRDQIYTYVGDILIAVNPFHKMEIYTPQYTKMYIGAKRTANPPHIFAVADVAYQSMVSYNTDQCIVISGESGAGKTESAHLLVQQLTVLGKANNQTLQEKILLVNNLVEAFGNACTVINDNSSRFGKYLEMKFTCGGTVVGAQISEYLLEKSRVIHQAVGERNFHIFYYIYAGLADRKKLAHYKLSDSKTPKYLCNEHIKLGPDIVSNTFYKEQFDAVEQCFKVIGFTLEELGSVYSTLAAILNSGDIEFSPVATEHQTDKSDITNISVLDNVASLLCIRSDELQEALTSHCVVARGETIVRPNTVEKAAEVRDAMGKALYGRLFSWIVNRINSLLRPDSIGEDDKGLNIGILDIFGFENFKKNSFEQLCINIANEQIQFYFNQHIFAWEQDEYLNEEVDARMIEYEDNRPLLDLFLQKPMGMLSLLDEESRFPQATDQTLVEKFEDNLKTKSFWRPKRVDLGFGIHHYAGKVIYNASGFLAKNRDMLPADIVLLLRSSENELTRKLVTHPLTKTGNLAHTKGKGINTMRSPRTPTRTITFAKMGVLTLYSSFSFSEPSRKLKHTPEKKSLLHAPLDDTVQMQTPGEPGDTPYHPRETTNMRTQTVASYFRYSLMDLLSKMVAGQPHFVRCIKPNNDRQSNKFDREKVLVQLRYTGVLETAKIRRQGYSHRILFANFIKRYYILAFHAHEEPAATQETCAAIMEKAKLENWAMGKTKVFLKYYHVEHLNLMVQQATQRIILLQAYVRGWLGAKRYQRTLKEREQSALVLQSAYRGQKVRKRVADEKSKAKFEAFITQFQAVCRGYLAKKKYKALVDEKNKAATKIQARYRGHKERKSFKRKQEAKEKEKEEKALKEKEEETTEPDKITNEENAPAPDNEAKNDEEETKAAVVLQSNYRGFKERKKENDDSDHTQVPEDDEHTEVTDEAVIEDAPAADAGKEGQEANKKEEIGQEKAAGEEVVKVEEETKAATVLQSNFRGHKERKRLQEEGKIPAKKQKAKTGEEEVPTVSSPTAAEEITEKDESTEAEDVAGVSSVDIQLEDQDETKAAVVLQSNFRGHKERKRLEEEGKIPKKRKKEKEVTPEPPIEEEQVMQTEESVPESQSGPSAENPEGLDEEKAATVLQSNFRGHRDRKKLKAERETQQKTKEEVANDAEEETKEEAGEEVVDVTDVVIERKEETDAEKERLEEEQAAVKIQSNFRGYKDRKNLKANKQTAQSEAAQLESFSKEIKKTSQDFLALQHKLNEIIQAHQSNPEKNGMFVRGKAINGIAPPNQQSTDKRLSRTPRRTQQPKTLNTPEDSTYYNLIHRSVQDDKRKPRKEDPGKLLDVDDQYYRELPTSRSEPCISTEDTSLSDIPEMSQPAELRPDAASRPTRERAITDPEPPKPASDNRRSVPRMPSTDSHTDDNPYDFRHLLRKTSQRRKLIKQY</sequence>
<dbReference type="SMR" id="E6ZJC2"/>
<feature type="compositionally biased region" description="Basic and acidic residues" evidence="25">
    <location>
        <begin position="1686"/>
        <end position="1710"/>
    </location>
</feature>
<feature type="compositionally biased region" description="Basic and acidic residues" evidence="25">
    <location>
        <begin position="1779"/>
        <end position="1788"/>
    </location>
</feature>
<evidence type="ECO:0000256" key="25">
    <source>
        <dbReference type="SAM" id="MobiDB-lite"/>
    </source>
</evidence>
<dbReference type="InterPro" id="IPR027417">
    <property type="entry name" value="P-loop_NTPase"/>
</dbReference>
<dbReference type="GO" id="GO:0007605">
    <property type="term" value="P:sensory perception of sound"/>
    <property type="evidence" value="ECO:0007669"/>
    <property type="project" value="UniProtKB-KW"/>
</dbReference>
<feature type="region of interest" description="Actin-binding" evidence="23">
    <location>
        <begin position="989"/>
        <end position="1011"/>
    </location>
</feature>
<dbReference type="GO" id="GO:0007601">
    <property type="term" value="P:visual perception"/>
    <property type="evidence" value="ECO:0007669"/>
    <property type="project" value="UniProtKB-KW"/>
</dbReference>
<dbReference type="GO" id="GO:0004674">
    <property type="term" value="F:protein serine/threonine kinase activity"/>
    <property type="evidence" value="ECO:0007669"/>
    <property type="project" value="UniProtKB-KW"/>
</dbReference>
<keyword evidence="11 23" id="KW-0547">Nucleotide-binding</keyword>
<dbReference type="InterPro" id="IPR001609">
    <property type="entry name" value="Myosin_head_motor_dom-like"/>
</dbReference>
<evidence type="ECO:0000256" key="13">
    <source>
        <dbReference type="ARBA" id="ARBA00022840"/>
    </source>
</evidence>
<keyword evidence="18" id="KW-0966">Cell projection</keyword>
<feature type="region of interest" description="Disordered" evidence="25">
    <location>
        <begin position="1627"/>
        <end position="1788"/>
    </location>
</feature>
<gene>
    <name evidence="28" type="primary">MYO3A</name>
    <name evidence="28" type="ORF">DLA_XVIII04140</name>
</gene>
<dbReference type="SMART" id="SM00242">
    <property type="entry name" value="MYSc"/>
    <property type="match status" value="1"/>
</dbReference>
<reference evidence="28" key="2">
    <citation type="journal article" date="2011" name="Genomics">
        <title>Directed sequencing and annotation of three Dicentrarchus labrax L. chromosomes by applying Sanger- and pyrosequencing technologies on pooled DNA of comparatively mapped BAC clones.</title>
        <authorList>
            <person name="Kuhl H."/>
            <person name="Tine M."/>
            <person name="Beck A."/>
            <person name="Timmermann B."/>
            <person name="Kodira C."/>
            <person name="Reinhardt R."/>
        </authorList>
    </citation>
    <scope>NUCLEOTIDE SEQUENCE</scope>
</reference>
<evidence type="ECO:0000256" key="2">
    <source>
        <dbReference type="ARBA" id="ARBA00004645"/>
    </source>
</evidence>
<dbReference type="GO" id="GO:0001917">
    <property type="term" value="C:photoreceptor inner segment"/>
    <property type="evidence" value="ECO:0007669"/>
    <property type="project" value="TreeGrafter"/>
</dbReference>
<comment type="subcellular location">
    <subcellularLocation>
        <location evidence="2">Cell projection</location>
        <location evidence="2">Stereocilium</location>
    </subcellularLocation>
    <subcellularLocation>
        <location evidence="1">Cytoplasm</location>
        <location evidence="1">Cytoskeleton</location>
    </subcellularLocation>
</comment>
<dbReference type="FunFam" id="1.20.5.190:FF:000082">
    <property type="entry name" value="Myosin IIIB"/>
    <property type="match status" value="1"/>
</dbReference>
<evidence type="ECO:0000259" key="27">
    <source>
        <dbReference type="PROSITE" id="PS51456"/>
    </source>
</evidence>
<feature type="compositionally biased region" description="Polar residues" evidence="25">
    <location>
        <begin position="1664"/>
        <end position="1680"/>
    </location>
</feature>
<dbReference type="GO" id="GO:0032426">
    <property type="term" value="C:stereocilium tip"/>
    <property type="evidence" value="ECO:0007669"/>
    <property type="project" value="TreeGrafter"/>
</dbReference>
<dbReference type="CDD" id="cd01379">
    <property type="entry name" value="MYSc_Myo3"/>
    <property type="match status" value="1"/>
</dbReference>
<evidence type="ECO:0000256" key="15">
    <source>
        <dbReference type="ARBA" id="ARBA00023175"/>
    </source>
</evidence>
<dbReference type="PROSITE" id="PS50096">
    <property type="entry name" value="IQ"/>
    <property type="match status" value="9"/>
</dbReference>
<dbReference type="InterPro" id="IPR017441">
    <property type="entry name" value="Protein_kinase_ATP_BS"/>
</dbReference>
<dbReference type="InterPro" id="IPR036961">
    <property type="entry name" value="Kinesin_motor_dom_sf"/>
</dbReference>
<feature type="compositionally biased region" description="Basic and acidic residues" evidence="25">
    <location>
        <begin position="1741"/>
        <end position="1769"/>
    </location>
</feature>
<evidence type="ECO:0000313" key="28">
    <source>
        <dbReference type="EMBL" id="CBN82156.1"/>
    </source>
</evidence>